<name>A0A178ETW4_TRIRU</name>
<proteinExistence type="predicted"/>
<keyword evidence="1" id="KW-0732">Signal</keyword>
<dbReference type="VEuPathDB" id="FungiDB:TERG_11574"/>
<dbReference type="EMBL" id="LHPM01000018">
    <property type="protein sequence ID" value="OAL63428.1"/>
    <property type="molecule type" value="Genomic_DNA"/>
</dbReference>
<dbReference type="Proteomes" id="UP000243015">
    <property type="component" value="Unassembled WGS sequence"/>
</dbReference>
<feature type="signal peptide" evidence="1">
    <location>
        <begin position="1"/>
        <end position="22"/>
    </location>
</feature>
<feature type="chain" id="PRO_5008085738" evidence="1">
    <location>
        <begin position="23"/>
        <end position="128"/>
    </location>
</feature>
<sequence length="128" mass="14235">MEGLRVVVAYVVLFRTSVVVGAHGTAMLDTGRRGNELYDGPKAECRHCIFRTPPNPRTQTQDMRKTRNIQLEELNLLILFLVTVMMVAKGPKEQGCEQKLIYFPQGNLGQLGPKAVSAAAASEYWKAK</sequence>
<evidence type="ECO:0000313" key="2">
    <source>
        <dbReference type="EMBL" id="OAL63428.1"/>
    </source>
</evidence>
<comment type="caution">
    <text evidence="2">The sequence shown here is derived from an EMBL/GenBank/DDBJ whole genome shotgun (WGS) entry which is preliminary data.</text>
</comment>
<dbReference type="AlphaFoldDB" id="A0A178ETW4"/>
<protein>
    <submittedName>
        <fullName evidence="2">Uncharacterized protein</fullName>
    </submittedName>
</protein>
<reference evidence="2 3" key="1">
    <citation type="submission" date="2016-05" db="EMBL/GenBank/DDBJ databases">
        <title>Genome sequencing of Trichophyton rubrum CMCC(F)T1i isolated from hair.</title>
        <authorList>
            <person name="Zhan P."/>
            <person name="Tao Y."/>
            <person name="Liu W."/>
        </authorList>
    </citation>
    <scope>NUCLEOTIDE SEQUENCE [LARGE SCALE GENOMIC DNA]</scope>
    <source>
        <strain evidence="3">CMCC(F)T1i</strain>
    </source>
</reference>
<evidence type="ECO:0000256" key="1">
    <source>
        <dbReference type="SAM" id="SignalP"/>
    </source>
</evidence>
<gene>
    <name evidence="2" type="ORF">A7C99_5822</name>
</gene>
<evidence type="ECO:0000313" key="3">
    <source>
        <dbReference type="Proteomes" id="UP000243015"/>
    </source>
</evidence>
<organism evidence="2 3">
    <name type="scientific">Trichophyton rubrum</name>
    <name type="common">Athlete's foot fungus</name>
    <name type="synonym">Epidermophyton rubrum</name>
    <dbReference type="NCBI Taxonomy" id="5551"/>
    <lineage>
        <taxon>Eukaryota</taxon>
        <taxon>Fungi</taxon>
        <taxon>Dikarya</taxon>
        <taxon>Ascomycota</taxon>
        <taxon>Pezizomycotina</taxon>
        <taxon>Eurotiomycetes</taxon>
        <taxon>Eurotiomycetidae</taxon>
        <taxon>Onygenales</taxon>
        <taxon>Arthrodermataceae</taxon>
        <taxon>Trichophyton</taxon>
    </lineage>
</organism>
<accession>A0A178ETW4</accession>